<sequence>MFVSWPCCIIGHCLDSRLPHLNTLSPNTLKHCYVTQLLKI</sequence>
<organism evidence="1">
    <name type="scientific">Anguilla anguilla</name>
    <name type="common">European freshwater eel</name>
    <name type="synonym">Muraena anguilla</name>
    <dbReference type="NCBI Taxonomy" id="7936"/>
    <lineage>
        <taxon>Eukaryota</taxon>
        <taxon>Metazoa</taxon>
        <taxon>Chordata</taxon>
        <taxon>Craniata</taxon>
        <taxon>Vertebrata</taxon>
        <taxon>Euteleostomi</taxon>
        <taxon>Actinopterygii</taxon>
        <taxon>Neopterygii</taxon>
        <taxon>Teleostei</taxon>
        <taxon>Anguilliformes</taxon>
        <taxon>Anguillidae</taxon>
        <taxon>Anguilla</taxon>
    </lineage>
</organism>
<dbReference type="EMBL" id="GBXM01008606">
    <property type="protein sequence ID" value="JAH99971.1"/>
    <property type="molecule type" value="Transcribed_RNA"/>
</dbReference>
<name>A0A0E9XC04_ANGAN</name>
<proteinExistence type="predicted"/>
<reference evidence="1" key="2">
    <citation type="journal article" date="2015" name="Fish Shellfish Immunol.">
        <title>Early steps in the European eel (Anguilla anguilla)-Vibrio vulnificus interaction in the gills: Role of the RtxA13 toxin.</title>
        <authorList>
            <person name="Callol A."/>
            <person name="Pajuelo D."/>
            <person name="Ebbesson L."/>
            <person name="Teles M."/>
            <person name="MacKenzie S."/>
            <person name="Amaro C."/>
        </authorList>
    </citation>
    <scope>NUCLEOTIDE SEQUENCE</scope>
</reference>
<dbReference type="AlphaFoldDB" id="A0A0E9XC04"/>
<evidence type="ECO:0000313" key="1">
    <source>
        <dbReference type="EMBL" id="JAH99971.1"/>
    </source>
</evidence>
<accession>A0A0E9XC04</accession>
<reference evidence="1" key="1">
    <citation type="submission" date="2014-11" db="EMBL/GenBank/DDBJ databases">
        <authorList>
            <person name="Amaro Gonzalez C."/>
        </authorList>
    </citation>
    <scope>NUCLEOTIDE SEQUENCE</scope>
</reference>
<protein>
    <submittedName>
        <fullName evidence="1">Uncharacterized protein</fullName>
    </submittedName>
</protein>